<keyword evidence="3" id="KW-1185">Reference proteome</keyword>
<feature type="compositionally biased region" description="Polar residues" evidence="1">
    <location>
        <begin position="75"/>
        <end position="93"/>
    </location>
</feature>
<proteinExistence type="predicted"/>
<evidence type="ECO:0000313" key="2">
    <source>
        <dbReference type="EMBL" id="MCD9644620.1"/>
    </source>
</evidence>
<accession>A0ABS8VEI6</accession>
<evidence type="ECO:0000256" key="1">
    <source>
        <dbReference type="SAM" id="MobiDB-lite"/>
    </source>
</evidence>
<gene>
    <name evidence="2" type="ORF">HAX54_032976</name>
</gene>
<reference evidence="2 3" key="1">
    <citation type="journal article" date="2021" name="BMC Genomics">
        <title>Datura genome reveals duplications of psychoactive alkaloid biosynthetic genes and high mutation rate following tissue culture.</title>
        <authorList>
            <person name="Rajewski A."/>
            <person name="Carter-House D."/>
            <person name="Stajich J."/>
            <person name="Litt A."/>
        </authorList>
    </citation>
    <scope>NUCLEOTIDE SEQUENCE [LARGE SCALE GENOMIC DNA]</scope>
    <source>
        <strain evidence="2">AR-01</strain>
    </source>
</reference>
<organism evidence="2 3">
    <name type="scientific">Datura stramonium</name>
    <name type="common">Jimsonweed</name>
    <name type="synonym">Common thornapple</name>
    <dbReference type="NCBI Taxonomy" id="4076"/>
    <lineage>
        <taxon>Eukaryota</taxon>
        <taxon>Viridiplantae</taxon>
        <taxon>Streptophyta</taxon>
        <taxon>Embryophyta</taxon>
        <taxon>Tracheophyta</taxon>
        <taxon>Spermatophyta</taxon>
        <taxon>Magnoliopsida</taxon>
        <taxon>eudicotyledons</taxon>
        <taxon>Gunneridae</taxon>
        <taxon>Pentapetalae</taxon>
        <taxon>asterids</taxon>
        <taxon>lamiids</taxon>
        <taxon>Solanales</taxon>
        <taxon>Solanaceae</taxon>
        <taxon>Solanoideae</taxon>
        <taxon>Datureae</taxon>
        <taxon>Datura</taxon>
    </lineage>
</organism>
<protein>
    <submittedName>
        <fullName evidence="2">Uncharacterized protein</fullName>
    </submittedName>
</protein>
<dbReference type="EMBL" id="JACEIK010004208">
    <property type="protein sequence ID" value="MCD9644620.1"/>
    <property type="molecule type" value="Genomic_DNA"/>
</dbReference>
<feature type="region of interest" description="Disordered" evidence="1">
    <location>
        <begin position="69"/>
        <end position="93"/>
    </location>
</feature>
<dbReference type="Proteomes" id="UP000823775">
    <property type="component" value="Unassembled WGS sequence"/>
</dbReference>
<comment type="caution">
    <text evidence="2">The sequence shown here is derived from an EMBL/GenBank/DDBJ whole genome shotgun (WGS) entry which is preliminary data.</text>
</comment>
<sequence length="215" mass="24553">MSEESVNAPVPIIDLDSDGETKEIAKIDERTALTRKRIADAERRIANIIKTSDKISGFGHRTRRLANKGKDKMETSLSGERTGFQAQTKEGNSQGITKRPISLKVFHHQCRSEVVSCSYLYEALCVFEEPYHIIFQKLMDAQLIHPIGKRRKRPLRRWETVKECPYHLGMLGHDISECHMFKFDFGAPNSHGRHFGSYSRQVTTEIRAEGTEHIG</sequence>
<name>A0ABS8VEI6_DATST</name>
<evidence type="ECO:0000313" key="3">
    <source>
        <dbReference type="Proteomes" id="UP000823775"/>
    </source>
</evidence>